<evidence type="ECO:0000313" key="1">
    <source>
        <dbReference type="EMBL" id="SFL26799.1"/>
    </source>
</evidence>
<dbReference type="EMBL" id="FOSP01000050">
    <property type="protein sequence ID" value="SFL26799.1"/>
    <property type="molecule type" value="Genomic_DNA"/>
</dbReference>
<proteinExistence type="predicted"/>
<accession>A0A1I4GAA0</accession>
<sequence length="205" mass="23103">MLATLPQRHAAKSPTLLRAVSWALSIDTEMSIENRVLTSYKHFFENDIENALIQISITIDAFSKKRYKIKKVGQRITAFLAENMETISLIGTSGFLRAPGMTFPDGDLEVIIYKSVRCSLLHEAEVANKLKFIKGHEFIILSDKFELNQNFVFGVILSIVVGDTDKILKLDKLPSFYFNNKSICIKDIHGNKQALFDLMSSAKNA</sequence>
<name>A0A1I4GAA0_9PROT</name>
<reference evidence="2" key="1">
    <citation type="submission" date="2016-10" db="EMBL/GenBank/DDBJ databases">
        <authorList>
            <person name="Varghese N."/>
            <person name="Submissions S."/>
        </authorList>
    </citation>
    <scope>NUCLEOTIDE SEQUENCE [LARGE SCALE GENOMIC DNA]</scope>
    <source>
        <strain evidence="2">Nm69</strain>
    </source>
</reference>
<evidence type="ECO:0000313" key="2">
    <source>
        <dbReference type="Proteomes" id="UP000199533"/>
    </source>
</evidence>
<dbReference type="Proteomes" id="UP000199533">
    <property type="component" value="Unassembled WGS sequence"/>
</dbReference>
<gene>
    <name evidence="1" type="ORF">SAMN05216302_105014</name>
</gene>
<keyword evidence="2" id="KW-1185">Reference proteome</keyword>
<dbReference type="RefSeq" id="WP_090703025.1">
    <property type="nucleotide sequence ID" value="NZ_FOSP01000050.1"/>
</dbReference>
<dbReference type="AlphaFoldDB" id="A0A1I4GAA0"/>
<organism evidence="1 2">
    <name type="scientific">Nitrosomonas aestuarii</name>
    <dbReference type="NCBI Taxonomy" id="52441"/>
    <lineage>
        <taxon>Bacteria</taxon>
        <taxon>Pseudomonadati</taxon>
        <taxon>Pseudomonadota</taxon>
        <taxon>Betaproteobacteria</taxon>
        <taxon>Nitrosomonadales</taxon>
        <taxon>Nitrosomonadaceae</taxon>
        <taxon>Nitrosomonas</taxon>
    </lineage>
</organism>
<protein>
    <submittedName>
        <fullName evidence="1">Uncharacterized protein</fullName>
    </submittedName>
</protein>